<accession>A0ABP7M5F9</accession>
<gene>
    <name evidence="3" type="primary">bolA</name>
    <name evidence="3" type="ORF">GCM10022277_04070</name>
</gene>
<dbReference type="EMBL" id="BAABBN010000004">
    <property type="protein sequence ID" value="GAA3912516.1"/>
    <property type="molecule type" value="Genomic_DNA"/>
</dbReference>
<dbReference type="RefSeq" id="WP_344794965.1">
    <property type="nucleotide sequence ID" value="NZ_BAABBN010000004.1"/>
</dbReference>
<dbReference type="SUPFAM" id="SSF82657">
    <property type="entry name" value="BolA-like"/>
    <property type="match status" value="1"/>
</dbReference>
<proteinExistence type="inferred from homology"/>
<dbReference type="InterPro" id="IPR002634">
    <property type="entry name" value="BolA"/>
</dbReference>
<organism evidence="3 4">
    <name type="scientific">Litoribacillus peritrichatus</name>
    <dbReference type="NCBI Taxonomy" id="718191"/>
    <lineage>
        <taxon>Bacteria</taxon>
        <taxon>Pseudomonadati</taxon>
        <taxon>Pseudomonadota</taxon>
        <taxon>Gammaproteobacteria</taxon>
        <taxon>Oceanospirillales</taxon>
        <taxon>Oceanospirillaceae</taxon>
        <taxon>Litoribacillus</taxon>
    </lineage>
</organism>
<dbReference type="PANTHER" id="PTHR46229">
    <property type="entry name" value="BOLA TRANSCRIPTION REGULATOR"/>
    <property type="match status" value="1"/>
</dbReference>
<keyword evidence="4" id="KW-1185">Reference proteome</keyword>
<dbReference type="Gene3D" id="3.30.300.90">
    <property type="entry name" value="BolA-like"/>
    <property type="match status" value="1"/>
</dbReference>
<dbReference type="InterPro" id="IPR036065">
    <property type="entry name" value="BolA-like_sf"/>
</dbReference>
<evidence type="ECO:0000313" key="3">
    <source>
        <dbReference type="EMBL" id="GAA3912516.1"/>
    </source>
</evidence>
<dbReference type="Pfam" id="PF01722">
    <property type="entry name" value="BolA"/>
    <property type="match status" value="1"/>
</dbReference>
<comment type="caution">
    <text evidence="3">The sequence shown here is derived from an EMBL/GenBank/DDBJ whole genome shotgun (WGS) entry which is preliminary data.</text>
</comment>
<evidence type="ECO:0000313" key="4">
    <source>
        <dbReference type="Proteomes" id="UP001501565"/>
    </source>
</evidence>
<dbReference type="Proteomes" id="UP001501565">
    <property type="component" value="Unassembled WGS sequence"/>
</dbReference>
<name>A0ABP7M5F9_9GAMM</name>
<dbReference type="InterPro" id="IPR050961">
    <property type="entry name" value="BolA/IbaG_stress_morph_reg"/>
</dbReference>
<protein>
    <submittedName>
        <fullName evidence="3">Transcriptional regulator BolA</fullName>
    </submittedName>
</protein>
<sequence length="101" mass="11364">MKIQAQIEQKISSDFEPQFLEVLNESYMHNVPEGSESHFKVTLVSDKFEGKRSVARHQMVYKALGNLMDSFHALALHTYTPSEYQEVQSAPSSPQCMGGGK</sequence>
<dbReference type="PIRSF" id="PIRSF003113">
    <property type="entry name" value="BolA"/>
    <property type="match status" value="1"/>
</dbReference>
<reference evidence="4" key="1">
    <citation type="journal article" date="2019" name="Int. J. Syst. Evol. Microbiol.">
        <title>The Global Catalogue of Microorganisms (GCM) 10K type strain sequencing project: providing services to taxonomists for standard genome sequencing and annotation.</title>
        <authorList>
            <consortium name="The Broad Institute Genomics Platform"/>
            <consortium name="The Broad Institute Genome Sequencing Center for Infectious Disease"/>
            <person name="Wu L."/>
            <person name="Ma J."/>
        </authorList>
    </citation>
    <scope>NUCLEOTIDE SEQUENCE [LARGE SCALE GENOMIC DNA]</scope>
    <source>
        <strain evidence="4">JCM 17551</strain>
    </source>
</reference>
<dbReference type="PANTHER" id="PTHR46229:SF2">
    <property type="entry name" value="BOLA-LIKE PROTEIN 1"/>
    <property type="match status" value="1"/>
</dbReference>
<evidence type="ECO:0000256" key="2">
    <source>
        <dbReference type="RuleBase" id="RU003860"/>
    </source>
</evidence>
<comment type="similarity">
    <text evidence="1 2">Belongs to the BolA/IbaG family.</text>
</comment>
<evidence type="ECO:0000256" key="1">
    <source>
        <dbReference type="ARBA" id="ARBA00005578"/>
    </source>
</evidence>